<dbReference type="EMBL" id="LR699119">
    <property type="protein sequence ID" value="VVC75650.1"/>
    <property type="molecule type" value="Genomic_DNA"/>
</dbReference>
<dbReference type="InterPro" id="IPR036047">
    <property type="entry name" value="F-box-like_dom_sf"/>
</dbReference>
<organism evidence="2 3">
    <name type="scientific">Aquicella siphonis</name>
    <dbReference type="NCBI Taxonomy" id="254247"/>
    <lineage>
        <taxon>Bacteria</taxon>
        <taxon>Pseudomonadati</taxon>
        <taxon>Pseudomonadota</taxon>
        <taxon>Gammaproteobacteria</taxon>
        <taxon>Legionellales</taxon>
        <taxon>Coxiellaceae</taxon>
        <taxon>Aquicella</taxon>
    </lineage>
</organism>
<dbReference type="PROSITE" id="PS50181">
    <property type="entry name" value="FBOX"/>
    <property type="match status" value="1"/>
</dbReference>
<gene>
    <name evidence="2" type="ORF">AQUSIP_09400</name>
</gene>
<evidence type="ECO:0000313" key="2">
    <source>
        <dbReference type="EMBL" id="VVC75650.1"/>
    </source>
</evidence>
<reference evidence="2 3" key="1">
    <citation type="submission" date="2019-08" db="EMBL/GenBank/DDBJ databases">
        <authorList>
            <person name="Guy L."/>
        </authorList>
    </citation>
    <scope>NUCLEOTIDE SEQUENCE [LARGE SCALE GENOMIC DNA]</scope>
    <source>
        <strain evidence="2 3">SGT-108</strain>
    </source>
</reference>
<dbReference type="InterPro" id="IPR001810">
    <property type="entry name" value="F-box_dom"/>
</dbReference>
<proteinExistence type="predicted"/>
<dbReference type="RefSeq" id="WP_148338938.1">
    <property type="nucleotide sequence ID" value="NZ_LR699119.1"/>
</dbReference>
<accession>A0A5E4PF91</accession>
<dbReference type="Gene3D" id="1.20.1280.50">
    <property type="match status" value="1"/>
</dbReference>
<dbReference type="AlphaFoldDB" id="A0A5E4PF91"/>
<evidence type="ECO:0000313" key="3">
    <source>
        <dbReference type="Proteomes" id="UP000324194"/>
    </source>
</evidence>
<evidence type="ECO:0000259" key="1">
    <source>
        <dbReference type="PROSITE" id="PS50181"/>
    </source>
</evidence>
<feature type="domain" description="F-box" evidence="1">
    <location>
        <begin position="18"/>
        <end position="64"/>
    </location>
</feature>
<sequence>MMNRASTLRYPALKDIHAINDTGLITEMWLLIFAMLSPRDLIRLSGVSRLFYYLTNDKIVWNKHLAEQGTVHDSHCYPNDKFQFFAINRTLASIVCNPDHPIIGFMLKHKTQLSSADRNFIRIITSPVSDRKTSREQLTKTNRQLFDYFQESPFIFCTGFVSIPVVRTYVTSLTRSGGFTQDLDRYFSQPALMNIPHHHATACLQRLLLCCLLAELDEQSFGKTLSAYHISESYQFPQLASLHGVITSPVTCAQDLYALSRIFIRHQHAHIDRAFVLQFYNSYQNFLGRAGNHEILISELSKEVSDMCPQLSL</sequence>
<dbReference type="KEGG" id="asip:AQUSIP_09400"/>
<dbReference type="SMART" id="SM00256">
    <property type="entry name" value="FBOX"/>
    <property type="match status" value="1"/>
</dbReference>
<keyword evidence="3" id="KW-1185">Reference proteome</keyword>
<name>A0A5E4PF91_9COXI</name>
<protein>
    <recommendedName>
        <fullName evidence="1">F-box domain-containing protein</fullName>
    </recommendedName>
</protein>
<dbReference type="Proteomes" id="UP000324194">
    <property type="component" value="Chromosome 1"/>
</dbReference>
<dbReference type="Pfam" id="PF12937">
    <property type="entry name" value="F-box-like"/>
    <property type="match status" value="1"/>
</dbReference>
<dbReference type="SUPFAM" id="SSF81383">
    <property type="entry name" value="F-box domain"/>
    <property type="match status" value="1"/>
</dbReference>